<evidence type="ECO:0000313" key="1">
    <source>
        <dbReference type="EMBL" id="NPT57384.1"/>
    </source>
</evidence>
<evidence type="ECO:0000313" key="2">
    <source>
        <dbReference type="Proteomes" id="UP000655523"/>
    </source>
</evidence>
<accession>A0A972NRN8</accession>
<gene>
    <name evidence="1" type="ORF">GNZ13_23140</name>
</gene>
<dbReference type="Proteomes" id="UP000655523">
    <property type="component" value="Unassembled WGS sequence"/>
</dbReference>
<keyword evidence="2" id="KW-1185">Reference proteome</keyword>
<proteinExistence type="predicted"/>
<reference evidence="1 2" key="1">
    <citation type="submission" date="2019-11" db="EMBL/GenBank/DDBJ databases">
        <title>Metabolism of dissolved organic matter in forest soils.</title>
        <authorList>
            <person name="Cyle K.T."/>
            <person name="Wilhelm R.C."/>
            <person name="Martinez C.E."/>
        </authorList>
    </citation>
    <scope>NUCLEOTIDE SEQUENCE [LARGE SCALE GENOMIC DNA]</scope>
    <source>
        <strain evidence="1 2">5N</strain>
    </source>
</reference>
<name>A0A972NRN8_9BURK</name>
<comment type="caution">
    <text evidence="1">The sequence shown here is derived from an EMBL/GenBank/DDBJ whole genome shotgun (WGS) entry which is preliminary data.</text>
</comment>
<dbReference type="RefSeq" id="WP_172168429.1">
    <property type="nucleotide sequence ID" value="NZ_WOEZ01000124.1"/>
</dbReference>
<organism evidence="1 2">
    <name type="scientific">Paraburkholderia elongata</name>
    <dbReference type="NCBI Taxonomy" id="2675747"/>
    <lineage>
        <taxon>Bacteria</taxon>
        <taxon>Pseudomonadati</taxon>
        <taxon>Pseudomonadota</taxon>
        <taxon>Betaproteobacteria</taxon>
        <taxon>Burkholderiales</taxon>
        <taxon>Burkholderiaceae</taxon>
        <taxon>Paraburkholderia</taxon>
    </lineage>
</organism>
<dbReference type="AlphaFoldDB" id="A0A972NRN8"/>
<protein>
    <submittedName>
        <fullName evidence="1">Uncharacterized protein</fullName>
    </submittedName>
</protein>
<dbReference type="EMBL" id="WOEZ01000124">
    <property type="protein sequence ID" value="NPT57384.1"/>
    <property type="molecule type" value="Genomic_DNA"/>
</dbReference>
<sequence length="80" mass="8918">MDKLVNLASIPRDGEIASGNALLIVRALQWLHNNVHVDTAREDIDDYQTLVELGLSAIERDVETAERVLMACRSDRGDTK</sequence>